<accession>A0A8T8I4F3</accession>
<organism evidence="2 3">
    <name type="scientific">Saccharothrix algeriensis</name>
    <dbReference type="NCBI Taxonomy" id="173560"/>
    <lineage>
        <taxon>Bacteria</taxon>
        <taxon>Bacillati</taxon>
        <taxon>Actinomycetota</taxon>
        <taxon>Actinomycetes</taxon>
        <taxon>Pseudonocardiales</taxon>
        <taxon>Pseudonocardiaceae</taxon>
        <taxon>Saccharothrix</taxon>
    </lineage>
</organism>
<proteinExistence type="predicted"/>
<name>A0A8T8I4F3_9PSEU</name>
<protein>
    <submittedName>
        <fullName evidence="2">Uncharacterized protein</fullName>
    </submittedName>
</protein>
<reference evidence="2" key="1">
    <citation type="submission" date="2021-04" db="EMBL/GenBank/DDBJ databases">
        <title>Saccharothrix algeriensis WGS.</title>
        <authorList>
            <person name="Stuskova K."/>
            <person name="Hakalova E."/>
            <person name="Tebbal A.B."/>
            <person name="Eichmeier A."/>
        </authorList>
    </citation>
    <scope>NUCLEOTIDE SEQUENCE</scope>
    <source>
        <strain evidence="2">NRRL B-24137</strain>
    </source>
</reference>
<dbReference type="Proteomes" id="UP000671828">
    <property type="component" value="Chromosome"/>
</dbReference>
<evidence type="ECO:0000256" key="1">
    <source>
        <dbReference type="SAM" id="Phobius"/>
    </source>
</evidence>
<sequence length="74" mass="7958">MAAPQDPRSWPALLHRLLTSWPPLLRLLLLLVATVAIVVGALRLVGDVTLHIGPIGVEHRVEHGAERLPALGHG</sequence>
<evidence type="ECO:0000313" key="2">
    <source>
        <dbReference type="EMBL" id="QTR05692.1"/>
    </source>
</evidence>
<gene>
    <name evidence="2" type="ORF">J7S33_14730</name>
</gene>
<dbReference type="AlphaFoldDB" id="A0A8T8I4F3"/>
<dbReference type="EMBL" id="CP072788">
    <property type="protein sequence ID" value="QTR05692.1"/>
    <property type="molecule type" value="Genomic_DNA"/>
</dbReference>
<keyword evidence="1" id="KW-0472">Membrane</keyword>
<feature type="transmembrane region" description="Helical" evidence="1">
    <location>
        <begin position="24"/>
        <end position="45"/>
    </location>
</feature>
<feature type="non-terminal residue" evidence="2">
    <location>
        <position position="74"/>
    </location>
</feature>
<keyword evidence="1" id="KW-1133">Transmembrane helix</keyword>
<keyword evidence="1" id="KW-0812">Transmembrane</keyword>
<evidence type="ECO:0000313" key="3">
    <source>
        <dbReference type="Proteomes" id="UP000671828"/>
    </source>
</evidence>